<dbReference type="OrthoDB" id="9795226at2"/>
<evidence type="ECO:0000259" key="3">
    <source>
        <dbReference type="PROSITE" id="PS51087"/>
    </source>
</evidence>
<evidence type="ECO:0000313" key="4">
    <source>
        <dbReference type="EMBL" id="KAA2234981.1"/>
    </source>
</evidence>
<dbReference type="InterPro" id="IPR023065">
    <property type="entry name" value="Uncharacterised_ApaG"/>
</dbReference>
<organism evidence="4 5">
    <name type="scientific">Salinarimonas soli</name>
    <dbReference type="NCBI Taxonomy" id="1638099"/>
    <lineage>
        <taxon>Bacteria</taxon>
        <taxon>Pseudomonadati</taxon>
        <taxon>Pseudomonadota</taxon>
        <taxon>Alphaproteobacteria</taxon>
        <taxon>Hyphomicrobiales</taxon>
        <taxon>Salinarimonadaceae</taxon>
        <taxon>Salinarimonas</taxon>
    </lineage>
</organism>
<protein>
    <recommendedName>
        <fullName evidence="1 2">Protein ApaG</fullName>
    </recommendedName>
</protein>
<dbReference type="PANTHER" id="PTHR47191:SF2">
    <property type="entry name" value="OS05G0170800 PROTEIN"/>
    <property type="match status" value="1"/>
</dbReference>
<comment type="caution">
    <text evidence="4">The sequence shown here is derived from an EMBL/GenBank/DDBJ whole genome shotgun (WGS) entry which is preliminary data.</text>
</comment>
<dbReference type="HAMAP" id="MF_00791">
    <property type="entry name" value="ApaG"/>
    <property type="match status" value="1"/>
</dbReference>
<dbReference type="InterPro" id="IPR050718">
    <property type="entry name" value="ApaG-like"/>
</dbReference>
<accession>A0A5B2V7N4</accession>
<evidence type="ECO:0000256" key="1">
    <source>
        <dbReference type="ARBA" id="ARBA00017693"/>
    </source>
</evidence>
<evidence type="ECO:0000313" key="5">
    <source>
        <dbReference type="Proteomes" id="UP000323142"/>
    </source>
</evidence>
<proteinExistence type="inferred from homology"/>
<dbReference type="Proteomes" id="UP000323142">
    <property type="component" value="Unassembled WGS sequence"/>
</dbReference>
<gene>
    <name evidence="2 4" type="primary">apaG</name>
    <name evidence="4" type="ORF">F0L46_21820</name>
</gene>
<feature type="domain" description="ApaG" evidence="3">
    <location>
        <begin position="3"/>
        <end position="127"/>
    </location>
</feature>
<dbReference type="AlphaFoldDB" id="A0A5B2V7N4"/>
<dbReference type="InterPro" id="IPR036767">
    <property type="entry name" value="ApaG_sf"/>
</dbReference>
<keyword evidence="5" id="KW-1185">Reference proteome</keyword>
<dbReference type="NCBIfam" id="NF003967">
    <property type="entry name" value="PRK05461.1"/>
    <property type="match status" value="1"/>
</dbReference>
<sequence>MYKALTRGISVTVMPRFMEEESLPDQGRYFFAYTVEIINGSMERVQIKTRYWRITDGRGRVQEVRGEGVVGKQPVLGPGESFSYTSGCPLETPDGTMVGHYVVETAAGERFEADIPAFSLDAPGGRRVVH</sequence>
<dbReference type="PROSITE" id="PS51087">
    <property type="entry name" value="APAG"/>
    <property type="match status" value="1"/>
</dbReference>
<evidence type="ECO:0000256" key="2">
    <source>
        <dbReference type="HAMAP-Rule" id="MF_00791"/>
    </source>
</evidence>
<dbReference type="Gene3D" id="2.60.40.1470">
    <property type="entry name" value="ApaG domain"/>
    <property type="match status" value="1"/>
</dbReference>
<dbReference type="Pfam" id="PF04379">
    <property type="entry name" value="DUF525"/>
    <property type="match status" value="1"/>
</dbReference>
<dbReference type="SUPFAM" id="SSF110069">
    <property type="entry name" value="ApaG-like"/>
    <property type="match status" value="1"/>
</dbReference>
<dbReference type="RefSeq" id="WP_149821550.1">
    <property type="nucleotide sequence ID" value="NZ_VUOA01000040.1"/>
</dbReference>
<dbReference type="InterPro" id="IPR007474">
    <property type="entry name" value="ApaG_domain"/>
</dbReference>
<dbReference type="PANTHER" id="PTHR47191">
    <property type="entry name" value="OS05G0170800 PROTEIN"/>
    <property type="match status" value="1"/>
</dbReference>
<dbReference type="EMBL" id="VUOA01000040">
    <property type="protein sequence ID" value="KAA2234981.1"/>
    <property type="molecule type" value="Genomic_DNA"/>
</dbReference>
<reference evidence="4 5" key="1">
    <citation type="submission" date="2019-09" db="EMBL/GenBank/DDBJ databases">
        <title>Salinarimonas rosea gen. nov., sp. nov., a new member of the a-2 subgroup of the Proteobacteria.</title>
        <authorList>
            <person name="Liu J."/>
        </authorList>
    </citation>
    <scope>NUCLEOTIDE SEQUENCE [LARGE SCALE GENOMIC DNA]</scope>
    <source>
        <strain evidence="4 5">BN140002</strain>
    </source>
</reference>
<name>A0A5B2V7N4_9HYPH</name>
<reference evidence="4 5" key="2">
    <citation type="submission" date="2019-09" db="EMBL/GenBank/DDBJ databases">
        <authorList>
            <person name="Jin C."/>
        </authorList>
    </citation>
    <scope>NUCLEOTIDE SEQUENCE [LARGE SCALE GENOMIC DNA]</scope>
    <source>
        <strain evidence="4 5">BN140002</strain>
    </source>
</reference>